<sequence>MKKWSEFEKEKRKRTDVWLNDMNYASNSAATVNRECDWPTLGYNVPSQLAKLNIPLEPESTYIPPKYPPGN</sequence>
<gene>
    <name evidence="1" type="ORF">K7432_007211</name>
</gene>
<accession>A0ABR2W1D5</accession>
<dbReference type="Proteomes" id="UP001479436">
    <property type="component" value="Unassembled WGS sequence"/>
</dbReference>
<evidence type="ECO:0000313" key="2">
    <source>
        <dbReference type="Proteomes" id="UP001479436"/>
    </source>
</evidence>
<name>A0ABR2W1D5_9FUNG</name>
<comment type="caution">
    <text evidence="1">The sequence shown here is derived from an EMBL/GenBank/DDBJ whole genome shotgun (WGS) entry which is preliminary data.</text>
</comment>
<dbReference type="EMBL" id="JASJQH010007223">
    <property type="protein sequence ID" value="KAK9712358.1"/>
    <property type="molecule type" value="Genomic_DNA"/>
</dbReference>
<keyword evidence="2" id="KW-1185">Reference proteome</keyword>
<proteinExistence type="predicted"/>
<reference evidence="1 2" key="1">
    <citation type="submission" date="2023-04" db="EMBL/GenBank/DDBJ databases">
        <title>Genome of Basidiobolus ranarum AG-B5.</title>
        <authorList>
            <person name="Stajich J.E."/>
            <person name="Carter-House D."/>
            <person name="Gryganskyi A."/>
        </authorList>
    </citation>
    <scope>NUCLEOTIDE SEQUENCE [LARGE SCALE GENOMIC DNA]</scope>
    <source>
        <strain evidence="1 2">AG-B5</strain>
    </source>
</reference>
<evidence type="ECO:0000313" key="1">
    <source>
        <dbReference type="EMBL" id="KAK9712358.1"/>
    </source>
</evidence>
<organism evidence="1 2">
    <name type="scientific">Basidiobolus ranarum</name>
    <dbReference type="NCBI Taxonomy" id="34480"/>
    <lineage>
        <taxon>Eukaryota</taxon>
        <taxon>Fungi</taxon>
        <taxon>Fungi incertae sedis</taxon>
        <taxon>Zoopagomycota</taxon>
        <taxon>Entomophthoromycotina</taxon>
        <taxon>Basidiobolomycetes</taxon>
        <taxon>Basidiobolales</taxon>
        <taxon>Basidiobolaceae</taxon>
        <taxon>Basidiobolus</taxon>
    </lineage>
</organism>
<evidence type="ECO:0008006" key="3">
    <source>
        <dbReference type="Google" id="ProtNLM"/>
    </source>
</evidence>
<protein>
    <recommendedName>
        <fullName evidence="3">RagB/SusD family nutrient uptake outer membrane protein</fullName>
    </recommendedName>
</protein>